<feature type="chain" id="PRO_5037010650" description="Lipoprotein" evidence="1">
    <location>
        <begin position="18"/>
        <end position="131"/>
    </location>
</feature>
<sequence>MSRFALLALLPILAACATPRQNCETAALKDLQTIDALIAETEQNIARGYGIEVETVRSTTFRYCLGRRSGGNTSIGMIFCNEPEFRTIERPVALDLADEEAKLRSLRAKRVSTAKEAARAVAMCRQQHPEG</sequence>
<dbReference type="OrthoDB" id="7875456at2"/>
<proteinExistence type="predicted"/>
<accession>A0A917EJ93</accession>
<keyword evidence="3" id="KW-1185">Reference proteome</keyword>
<protein>
    <recommendedName>
        <fullName evidence="4">Lipoprotein</fullName>
    </recommendedName>
</protein>
<evidence type="ECO:0000313" key="2">
    <source>
        <dbReference type="EMBL" id="GGE50119.1"/>
    </source>
</evidence>
<dbReference type="PROSITE" id="PS51257">
    <property type="entry name" value="PROKAR_LIPOPROTEIN"/>
    <property type="match status" value="1"/>
</dbReference>
<evidence type="ECO:0000313" key="3">
    <source>
        <dbReference type="Proteomes" id="UP000606730"/>
    </source>
</evidence>
<dbReference type="Proteomes" id="UP000606730">
    <property type="component" value="Unassembled WGS sequence"/>
</dbReference>
<keyword evidence="1" id="KW-0732">Signal</keyword>
<comment type="caution">
    <text evidence="2">The sequence shown here is derived from an EMBL/GenBank/DDBJ whole genome shotgun (WGS) entry which is preliminary data.</text>
</comment>
<evidence type="ECO:0008006" key="4">
    <source>
        <dbReference type="Google" id="ProtNLM"/>
    </source>
</evidence>
<dbReference type="RefSeq" id="WP_095595064.1">
    <property type="nucleotide sequence ID" value="NZ_BMKN01000002.1"/>
</dbReference>
<feature type="signal peptide" evidence="1">
    <location>
        <begin position="1"/>
        <end position="17"/>
    </location>
</feature>
<name>A0A917EJ93_9RHOB</name>
<evidence type="ECO:0000256" key="1">
    <source>
        <dbReference type="SAM" id="SignalP"/>
    </source>
</evidence>
<gene>
    <name evidence="2" type="ORF">GCM10011517_17380</name>
</gene>
<organism evidence="2 3">
    <name type="scientific">Actibacterium pelagium</name>
    <dbReference type="NCBI Taxonomy" id="2029103"/>
    <lineage>
        <taxon>Bacteria</taxon>
        <taxon>Pseudomonadati</taxon>
        <taxon>Pseudomonadota</taxon>
        <taxon>Alphaproteobacteria</taxon>
        <taxon>Rhodobacterales</taxon>
        <taxon>Roseobacteraceae</taxon>
        <taxon>Actibacterium</taxon>
    </lineage>
</organism>
<reference evidence="2" key="2">
    <citation type="submission" date="2020-09" db="EMBL/GenBank/DDBJ databases">
        <authorList>
            <person name="Sun Q."/>
            <person name="Zhou Y."/>
        </authorList>
    </citation>
    <scope>NUCLEOTIDE SEQUENCE</scope>
    <source>
        <strain evidence="2">CGMCC 1.16012</strain>
    </source>
</reference>
<dbReference type="EMBL" id="BMKN01000002">
    <property type="protein sequence ID" value="GGE50119.1"/>
    <property type="molecule type" value="Genomic_DNA"/>
</dbReference>
<dbReference type="AlphaFoldDB" id="A0A917EJ93"/>
<reference evidence="2" key="1">
    <citation type="journal article" date="2014" name="Int. J. Syst. Evol. Microbiol.">
        <title>Complete genome sequence of Corynebacterium casei LMG S-19264T (=DSM 44701T), isolated from a smear-ripened cheese.</title>
        <authorList>
            <consortium name="US DOE Joint Genome Institute (JGI-PGF)"/>
            <person name="Walter F."/>
            <person name="Albersmeier A."/>
            <person name="Kalinowski J."/>
            <person name="Ruckert C."/>
        </authorList>
    </citation>
    <scope>NUCLEOTIDE SEQUENCE</scope>
    <source>
        <strain evidence="2">CGMCC 1.16012</strain>
    </source>
</reference>